<accession>E3LIP5</accession>
<sequence length="406" mass="47441">MSLSKFPLLELPTVALNEVLKLFTPFEIIFFSFCSKRTKSICQSIRLIPKSKEALCTFNVWINSVHAIYLQFTYFQPELWVFNLEKCPEQKYPKRNKFWSVFPQGLLKMCYSRKPTTSSWEKMEKSIEGIHFSNWNPSVDTVHTYSWLTNGTTLTTRHSLHLYTSENLTSVTKKLVDHISEIFHERVNAFGLEWNQYNSKENLMIMDAFCNPVQDFQLTGDTSNDSSKNDVLSSILKNQNAKETMTLWINPSSDFSFDFSQFKNSFEILDITYSHWITFQNISDVRCVKLYLHKSNFLQADFKLLIDKWRDGWTPNWKTMSIELNEDIDVDTCVDGEYIDLEPENYKSRKVVCGNLPIQLNRFKGFFEGNCGAAFMHAYHILRSDGCIATIGIADDKYRVGWFHIR</sequence>
<evidence type="ECO:0000313" key="2">
    <source>
        <dbReference type="EMBL" id="EFO95349.1"/>
    </source>
</evidence>
<dbReference type="OrthoDB" id="5911164at2759"/>
<reference evidence="2" key="1">
    <citation type="submission" date="2007-07" db="EMBL/GenBank/DDBJ databases">
        <title>PCAP assembly of the Caenorhabditis remanei genome.</title>
        <authorList>
            <consortium name="The Caenorhabditis remanei Sequencing Consortium"/>
            <person name="Wilson R.K."/>
        </authorList>
    </citation>
    <scope>NUCLEOTIDE SEQUENCE [LARGE SCALE GENOMIC DNA]</scope>
    <source>
        <strain evidence="2">PB4641</strain>
    </source>
</reference>
<dbReference type="EMBL" id="DS268409">
    <property type="protein sequence ID" value="EFO95349.1"/>
    <property type="molecule type" value="Genomic_DNA"/>
</dbReference>
<feature type="domain" description="F-box" evidence="1">
    <location>
        <begin position="5"/>
        <end position="51"/>
    </location>
</feature>
<keyword evidence="3" id="KW-1185">Reference proteome</keyword>
<dbReference type="InterPro" id="IPR001810">
    <property type="entry name" value="F-box_dom"/>
</dbReference>
<protein>
    <recommendedName>
        <fullName evidence="1">F-box domain-containing protein</fullName>
    </recommendedName>
</protein>
<dbReference type="HOGENOM" id="CLU_036540_0_0_1"/>
<evidence type="ECO:0000259" key="1">
    <source>
        <dbReference type="PROSITE" id="PS50181"/>
    </source>
</evidence>
<dbReference type="AlphaFoldDB" id="E3LIP5"/>
<dbReference type="PANTHER" id="PTHR21503">
    <property type="entry name" value="F-BOX-CONTAINING HYPOTHETICAL PROTEIN C.ELEGANS"/>
    <property type="match status" value="1"/>
</dbReference>
<proteinExistence type="predicted"/>
<name>E3LIP5_CAERE</name>
<gene>
    <name evidence="2" type="ORF">CRE_09407</name>
</gene>
<dbReference type="FunCoup" id="E3LIP5">
    <property type="interactions" value="1129"/>
</dbReference>
<dbReference type="Proteomes" id="UP000008281">
    <property type="component" value="Unassembled WGS sequence"/>
</dbReference>
<organism evidence="3">
    <name type="scientific">Caenorhabditis remanei</name>
    <name type="common">Caenorhabditis vulgaris</name>
    <dbReference type="NCBI Taxonomy" id="31234"/>
    <lineage>
        <taxon>Eukaryota</taxon>
        <taxon>Metazoa</taxon>
        <taxon>Ecdysozoa</taxon>
        <taxon>Nematoda</taxon>
        <taxon>Chromadorea</taxon>
        <taxon>Rhabditida</taxon>
        <taxon>Rhabditina</taxon>
        <taxon>Rhabditomorpha</taxon>
        <taxon>Rhabditoidea</taxon>
        <taxon>Rhabditidae</taxon>
        <taxon>Peloderinae</taxon>
        <taxon>Caenorhabditis</taxon>
    </lineage>
</organism>
<dbReference type="PROSITE" id="PS50181">
    <property type="entry name" value="FBOX"/>
    <property type="match status" value="1"/>
</dbReference>
<dbReference type="eggNOG" id="ENOG502TH5M">
    <property type="taxonomic scope" value="Eukaryota"/>
</dbReference>
<dbReference type="Pfam" id="PF00646">
    <property type="entry name" value="F-box"/>
    <property type="match status" value="1"/>
</dbReference>
<dbReference type="InParanoid" id="E3LIP5"/>
<dbReference type="PANTHER" id="PTHR21503:SF31">
    <property type="entry name" value="F-BOX DOMAIN-CONTAINING PROTEIN"/>
    <property type="match status" value="1"/>
</dbReference>
<evidence type="ECO:0000313" key="3">
    <source>
        <dbReference type="Proteomes" id="UP000008281"/>
    </source>
</evidence>